<dbReference type="InterPro" id="IPR012373">
    <property type="entry name" value="Ferrdict_sens_TM"/>
</dbReference>
<evidence type="ECO:0000313" key="4">
    <source>
        <dbReference type="EMBL" id="GAA0817808.1"/>
    </source>
</evidence>
<dbReference type="PIRSF" id="PIRSF018266">
    <property type="entry name" value="FecR"/>
    <property type="match status" value="1"/>
</dbReference>
<feature type="domain" description="FecR N-terminal" evidence="3">
    <location>
        <begin position="7"/>
        <end position="43"/>
    </location>
</feature>
<accession>A0ABP3WGI2</accession>
<feature type="transmembrane region" description="Helical" evidence="1">
    <location>
        <begin position="63"/>
        <end position="82"/>
    </location>
</feature>
<dbReference type="Gene3D" id="2.60.120.1440">
    <property type="match status" value="1"/>
</dbReference>
<keyword evidence="5" id="KW-1185">Reference proteome</keyword>
<proteinExistence type="predicted"/>
<evidence type="ECO:0000313" key="5">
    <source>
        <dbReference type="Proteomes" id="UP001500021"/>
    </source>
</evidence>
<comment type="caution">
    <text evidence="4">The sequence shown here is derived from an EMBL/GenBank/DDBJ whole genome shotgun (WGS) entry which is preliminary data.</text>
</comment>
<keyword evidence="1" id="KW-0812">Transmembrane</keyword>
<dbReference type="PANTHER" id="PTHR30273">
    <property type="entry name" value="PERIPLASMIC SIGNAL SENSOR AND SIGMA FACTOR ACTIVATOR FECR-RELATED"/>
    <property type="match status" value="1"/>
</dbReference>
<dbReference type="Proteomes" id="UP001500021">
    <property type="component" value="Unassembled WGS sequence"/>
</dbReference>
<dbReference type="EMBL" id="BAAAFA010000006">
    <property type="protein sequence ID" value="GAA0817808.1"/>
    <property type="molecule type" value="Genomic_DNA"/>
</dbReference>
<evidence type="ECO:0000259" key="2">
    <source>
        <dbReference type="Pfam" id="PF04773"/>
    </source>
</evidence>
<dbReference type="InterPro" id="IPR032623">
    <property type="entry name" value="FecR_N"/>
</dbReference>
<dbReference type="Gene3D" id="3.55.50.30">
    <property type="match status" value="1"/>
</dbReference>
<keyword evidence="1" id="KW-1133">Transmembrane helix</keyword>
<gene>
    <name evidence="4" type="ORF">GCM10009111_19570</name>
</gene>
<dbReference type="PANTHER" id="PTHR30273:SF2">
    <property type="entry name" value="PROTEIN FECR"/>
    <property type="match status" value="1"/>
</dbReference>
<keyword evidence="1" id="KW-0472">Membrane</keyword>
<dbReference type="Pfam" id="PF16220">
    <property type="entry name" value="DUF4880"/>
    <property type="match status" value="1"/>
</dbReference>
<evidence type="ECO:0000259" key="3">
    <source>
        <dbReference type="Pfam" id="PF16220"/>
    </source>
</evidence>
<feature type="domain" description="FecR protein" evidence="2">
    <location>
        <begin position="96"/>
        <end position="179"/>
    </location>
</feature>
<sequence>MNEILEKQAQQWLTLMLSEKVSFTEQQEFMHWIEQSSLHKATYFRCRKELFAKQKQRGYSKQWSFSLAASVVLMVTAIILFLPPKVLEQQYQSYAQQSTYTLPDGSVIELKHNTHLKIAYSQEQRFIKLLSGDAYFRVAKDKNRPFIVQYNDLNITALGTEFYVRTHAQLQIQVTEHSVKVESLNNSVPLIVNEGEGRRRIKQRWKSLSAEQFNSGLSWRDQLLVFSSEPLSVVLKEFELYLDKPIKVINSAVIKKEISGRFQIDSIDLALNMVAEGLDLQVKEMPNGDILLY</sequence>
<protein>
    <submittedName>
        <fullName evidence="4">FecR family protein</fullName>
    </submittedName>
</protein>
<reference evidence="5" key="1">
    <citation type="journal article" date="2019" name="Int. J. Syst. Evol. Microbiol.">
        <title>The Global Catalogue of Microorganisms (GCM) 10K type strain sequencing project: providing services to taxonomists for standard genome sequencing and annotation.</title>
        <authorList>
            <consortium name="The Broad Institute Genomics Platform"/>
            <consortium name="The Broad Institute Genome Sequencing Center for Infectious Disease"/>
            <person name="Wu L."/>
            <person name="Ma J."/>
        </authorList>
    </citation>
    <scope>NUCLEOTIDE SEQUENCE [LARGE SCALE GENOMIC DNA]</scope>
    <source>
        <strain evidence="5">JCM 15608</strain>
    </source>
</reference>
<evidence type="ECO:0000256" key="1">
    <source>
        <dbReference type="SAM" id="Phobius"/>
    </source>
</evidence>
<dbReference type="Pfam" id="PF04773">
    <property type="entry name" value="FecR"/>
    <property type="match status" value="1"/>
</dbReference>
<name>A0ABP3WGI2_9GAMM</name>
<dbReference type="RefSeq" id="WP_343817289.1">
    <property type="nucleotide sequence ID" value="NZ_BAAAFA010000006.1"/>
</dbReference>
<organism evidence="4 5">
    <name type="scientific">Colwellia asteriadis</name>
    <dbReference type="NCBI Taxonomy" id="517723"/>
    <lineage>
        <taxon>Bacteria</taxon>
        <taxon>Pseudomonadati</taxon>
        <taxon>Pseudomonadota</taxon>
        <taxon>Gammaproteobacteria</taxon>
        <taxon>Alteromonadales</taxon>
        <taxon>Colwelliaceae</taxon>
        <taxon>Colwellia</taxon>
    </lineage>
</organism>
<dbReference type="InterPro" id="IPR006860">
    <property type="entry name" value="FecR"/>
</dbReference>